<gene>
    <name evidence="2" type="ORF">GWI33_009214</name>
</gene>
<comment type="caution">
    <text evidence="2">The sequence shown here is derived from an EMBL/GenBank/DDBJ whole genome shotgun (WGS) entry which is preliminary data.</text>
</comment>
<dbReference type="GO" id="GO:0005819">
    <property type="term" value="C:spindle"/>
    <property type="evidence" value="ECO:0007669"/>
    <property type="project" value="TreeGrafter"/>
</dbReference>
<dbReference type="PANTHER" id="PTHR12436:SF38">
    <property type="entry name" value="SAC3 DOMAIN-CONTAINING PROTEIN 1"/>
    <property type="match status" value="1"/>
</dbReference>
<dbReference type="GO" id="GO:0051298">
    <property type="term" value="P:centrosome duplication"/>
    <property type="evidence" value="ECO:0007669"/>
    <property type="project" value="TreeGrafter"/>
</dbReference>
<dbReference type="InterPro" id="IPR005062">
    <property type="entry name" value="SAC3/GANP/THP3_conserved"/>
</dbReference>
<dbReference type="GO" id="GO:0051225">
    <property type="term" value="P:spindle assembly"/>
    <property type="evidence" value="ECO:0007669"/>
    <property type="project" value="TreeGrafter"/>
</dbReference>
<organism evidence="2 3">
    <name type="scientific">Rhynchophorus ferrugineus</name>
    <name type="common">Red palm weevil</name>
    <name type="synonym">Curculio ferrugineus</name>
    <dbReference type="NCBI Taxonomy" id="354439"/>
    <lineage>
        <taxon>Eukaryota</taxon>
        <taxon>Metazoa</taxon>
        <taxon>Ecdysozoa</taxon>
        <taxon>Arthropoda</taxon>
        <taxon>Hexapoda</taxon>
        <taxon>Insecta</taxon>
        <taxon>Pterygota</taxon>
        <taxon>Neoptera</taxon>
        <taxon>Endopterygota</taxon>
        <taxon>Coleoptera</taxon>
        <taxon>Polyphaga</taxon>
        <taxon>Cucujiformia</taxon>
        <taxon>Curculionidae</taxon>
        <taxon>Dryophthorinae</taxon>
        <taxon>Rhynchophorus</taxon>
    </lineage>
</organism>
<dbReference type="GO" id="GO:0005813">
    <property type="term" value="C:centrosome"/>
    <property type="evidence" value="ECO:0007669"/>
    <property type="project" value="TreeGrafter"/>
</dbReference>
<keyword evidence="3" id="KW-1185">Reference proteome</keyword>
<evidence type="ECO:0000313" key="2">
    <source>
        <dbReference type="EMBL" id="KAF7277796.1"/>
    </source>
</evidence>
<name>A0A834MAG9_RHYFE</name>
<protein>
    <recommendedName>
        <fullName evidence="1">SAC3/GANP/THP3 conserved domain-containing protein</fullName>
    </recommendedName>
</protein>
<dbReference type="OrthoDB" id="264795at2759"/>
<dbReference type="AlphaFoldDB" id="A0A834MAG9"/>
<evidence type="ECO:0000313" key="3">
    <source>
        <dbReference type="Proteomes" id="UP000625711"/>
    </source>
</evidence>
<dbReference type="EMBL" id="JAACXV010000413">
    <property type="protein sequence ID" value="KAF7277796.1"/>
    <property type="molecule type" value="Genomic_DNA"/>
</dbReference>
<feature type="domain" description="SAC3/GANP/THP3 conserved" evidence="1">
    <location>
        <begin position="15"/>
        <end position="311"/>
    </location>
</feature>
<accession>A0A834MAG9</accession>
<sequence>MDSLHSFIKGECMEMCPKDEITLRVKEKLVHTLEVDPNFDNNNKSEMYSKRMVKSFSRSAAGKSMQDPKQLRPTAVLLKTVHYLLKDVIINDRVPWNVTCDFITDRLRSVRQDMVVQSLPVVDCINILQPIVNFYAYASYRSCNESISNFDPVLHRRQFQECIKRLLCLYDECDHKKNCNKAYEEIQKSRPYYEALYVLLNLGNTDALSRAIRLRSQFKTKKLKLAVSASLALFENNFVRVCKILKQFSGLLLAVVCLHLPEIRKQTLKVMSVAYNSKNLIFPFSILKKLFLYENLGDVISDCTYYGLTSSEDGVYFIKLNFKEDELTKQPTHLDFVNEHLKTIEVPKLILDMQFIQ</sequence>
<dbReference type="Gene3D" id="1.25.40.990">
    <property type="match status" value="1"/>
</dbReference>
<dbReference type="Proteomes" id="UP000625711">
    <property type="component" value="Unassembled WGS sequence"/>
</dbReference>
<reference evidence="2" key="1">
    <citation type="submission" date="2020-08" db="EMBL/GenBank/DDBJ databases">
        <title>Genome sequencing and assembly of the red palm weevil Rhynchophorus ferrugineus.</title>
        <authorList>
            <person name="Dias G.B."/>
            <person name="Bergman C.M."/>
            <person name="Manee M."/>
        </authorList>
    </citation>
    <scope>NUCLEOTIDE SEQUENCE</scope>
    <source>
        <strain evidence="2">AA-2017</strain>
        <tissue evidence="2">Whole larva</tissue>
    </source>
</reference>
<dbReference type="PANTHER" id="PTHR12436">
    <property type="entry name" value="80 KDA MCM3-ASSOCIATED PROTEIN"/>
    <property type="match status" value="1"/>
</dbReference>
<dbReference type="InterPro" id="IPR045107">
    <property type="entry name" value="SAC3/GANP/THP3"/>
</dbReference>
<proteinExistence type="predicted"/>
<dbReference type="GO" id="GO:0005634">
    <property type="term" value="C:nucleus"/>
    <property type="evidence" value="ECO:0007669"/>
    <property type="project" value="TreeGrafter"/>
</dbReference>
<evidence type="ECO:0000259" key="1">
    <source>
        <dbReference type="Pfam" id="PF03399"/>
    </source>
</evidence>
<dbReference type="Pfam" id="PF03399">
    <property type="entry name" value="SAC3_GANP"/>
    <property type="match status" value="1"/>
</dbReference>